<evidence type="ECO:0000313" key="4">
    <source>
        <dbReference type="EMBL" id="MFC0684178.1"/>
    </source>
</evidence>
<protein>
    <submittedName>
        <fullName evidence="4">PLP-dependent cysteine synthase family protein</fullName>
    </submittedName>
</protein>
<sequence length="372" mass="39741">MAQDIGYAAEQDDTVREWQTRAIARLRAEQASAPETPLIELPLTDAPGIRLFLKDESAHASGSLKHRLARSLFLHALCNGRISPDTLIVEASSGSTAVSAAWFARLLGLPFLAVVPACTAREKILQIEALGGTCREVADPRTIQSEAARIARECTGYHLDQFTLAERATDYRASGNIAQAIFAQMADVPGGLPRWIVCGAGTGGTATTLGRHARYMGHAARLAVADPEASVFHRHYADRSVSRVEGALSCVEGIGRAAVELSFTPEVIDRMVVVHDGAGMAAAHHLSALMGRSCGPSTGVNLHACMEIVAEMVARGETGNLVTILCDSGERYRSTCHDPQWCEAKGFTPDDAHPALARFLPLMPDLARRAAA</sequence>
<organism evidence="4 5">
    <name type="scientific">Novosphingobium clariflavum</name>
    <dbReference type="NCBI Taxonomy" id="2029884"/>
    <lineage>
        <taxon>Bacteria</taxon>
        <taxon>Pseudomonadati</taxon>
        <taxon>Pseudomonadota</taxon>
        <taxon>Alphaproteobacteria</taxon>
        <taxon>Sphingomonadales</taxon>
        <taxon>Sphingomonadaceae</taxon>
        <taxon>Novosphingobium</taxon>
    </lineage>
</organism>
<dbReference type="EMBL" id="JBHLTM010000026">
    <property type="protein sequence ID" value="MFC0684178.1"/>
    <property type="molecule type" value="Genomic_DNA"/>
</dbReference>
<reference evidence="4 5" key="1">
    <citation type="submission" date="2024-09" db="EMBL/GenBank/DDBJ databases">
        <authorList>
            <person name="Sun Q."/>
            <person name="Mori K."/>
        </authorList>
    </citation>
    <scope>NUCLEOTIDE SEQUENCE [LARGE SCALE GENOMIC DNA]</scope>
    <source>
        <strain evidence="4 5">CICC 11035S</strain>
    </source>
</reference>
<dbReference type="InterPro" id="IPR050214">
    <property type="entry name" value="Cys_Synth/Cystath_Beta-Synth"/>
</dbReference>
<proteinExistence type="predicted"/>
<keyword evidence="2" id="KW-0663">Pyridoxal phosphate</keyword>
<accession>A0ABV6S7V2</accession>
<dbReference type="InterPro" id="IPR036052">
    <property type="entry name" value="TrpB-like_PALP_sf"/>
</dbReference>
<keyword evidence="5" id="KW-1185">Reference proteome</keyword>
<gene>
    <name evidence="4" type="ORF">ACFFF8_06195</name>
</gene>
<dbReference type="Gene3D" id="3.40.50.1100">
    <property type="match status" value="2"/>
</dbReference>
<dbReference type="Pfam" id="PF00291">
    <property type="entry name" value="PALP"/>
    <property type="match status" value="1"/>
</dbReference>
<dbReference type="Proteomes" id="UP001589858">
    <property type="component" value="Unassembled WGS sequence"/>
</dbReference>
<evidence type="ECO:0000259" key="3">
    <source>
        <dbReference type="Pfam" id="PF00291"/>
    </source>
</evidence>
<evidence type="ECO:0000256" key="2">
    <source>
        <dbReference type="ARBA" id="ARBA00022898"/>
    </source>
</evidence>
<feature type="domain" description="Tryptophan synthase beta chain-like PALP" evidence="3">
    <location>
        <begin position="35"/>
        <end position="327"/>
    </location>
</feature>
<comment type="caution">
    <text evidence="4">The sequence shown here is derived from an EMBL/GenBank/DDBJ whole genome shotgun (WGS) entry which is preliminary data.</text>
</comment>
<dbReference type="RefSeq" id="WP_267218212.1">
    <property type="nucleotide sequence ID" value="NZ_JAPCWC010000001.1"/>
</dbReference>
<comment type="cofactor">
    <cofactor evidence="1">
        <name>pyridoxal 5'-phosphate</name>
        <dbReference type="ChEBI" id="CHEBI:597326"/>
    </cofactor>
</comment>
<dbReference type="InterPro" id="IPR001926">
    <property type="entry name" value="TrpB-like_PALP"/>
</dbReference>
<name>A0ABV6S7V2_9SPHN</name>
<evidence type="ECO:0000256" key="1">
    <source>
        <dbReference type="ARBA" id="ARBA00001933"/>
    </source>
</evidence>
<dbReference type="SUPFAM" id="SSF53686">
    <property type="entry name" value="Tryptophan synthase beta subunit-like PLP-dependent enzymes"/>
    <property type="match status" value="1"/>
</dbReference>
<evidence type="ECO:0000313" key="5">
    <source>
        <dbReference type="Proteomes" id="UP001589858"/>
    </source>
</evidence>
<dbReference type="PANTHER" id="PTHR10314">
    <property type="entry name" value="CYSTATHIONINE BETA-SYNTHASE"/>
    <property type="match status" value="1"/>
</dbReference>